<dbReference type="GO" id="GO:0030915">
    <property type="term" value="C:Smc5-Smc6 complex"/>
    <property type="evidence" value="ECO:0007669"/>
    <property type="project" value="InterPro"/>
</dbReference>
<dbReference type="RefSeq" id="XP_001032205.1">
    <property type="nucleotide sequence ID" value="XM_001032205.3"/>
</dbReference>
<proteinExistence type="inferred from homology"/>
<evidence type="ECO:0000256" key="7">
    <source>
        <dbReference type="ARBA" id="ARBA00022786"/>
    </source>
</evidence>
<evidence type="ECO:0000313" key="13">
    <source>
        <dbReference type="EMBL" id="EAR84542.1"/>
    </source>
</evidence>
<evidence type="ECO:0000256" key="8">
    <source>
        <dbReference type="ARBA" id="ARBA00022833"/>
    </source>
</evidence>
<accession>Q22GY2</accession>
<dbReference type="GO" id="GO:0008270">
    <property type="term" value="F:zinc ion binding"/>
    <property type="evidence" value="ECO:0007669"/>
    <property type="project" value="UniProtKB-KW"/>
</dbReference>
<evidence type="ECO:0000256" key="9">
    <source>
        <dbReference type="ARBA" id="ARBA00023242"/>
    </source>
</evidence>
<keyword evidence="11" id="KW-0472">Membrane</keyword>
<evidence type="ECO:0000256" key="1">
    <source>
        <dbReference type="ARBA" id="ARBA00004123"/>
    </source>
</evidence>
<dbReference type="InterPro" id="IPR026846">
    <property type="entry name" value="Nse2(Mms21)"/>
</dbReference>
<dbReference type="PANTHER" id="PTHR21330:SF1">
    <property type="entry name" value="E3 SUMO-PROTEIN LIGASE NSE2"/>
    <property type="match status" value="1"/>
</dbReference>
<dbReference type="GO" id="GO:0061665">
    <property type="term" value="F:SUMO ligase activity"/>
    <property type="evidence" value="ECO:0007669"/>
    <property type="project" value="TreeGrafter"/>
</dbReference>
<keyword evidence="11" id="KW-1133">Transmembrane helix</keyword>
<evidence type="ECO:0000256" key="10">
    <source>
        <dbReference type="SAM" id="MobiDB-lite"/>
    </source>
</evidence>
<dbReference type="GO" id="GO:0000724">
    <property type="term" value="P:double-strand break repair via homologous recombination"/>
    <property type="evidence" value="ECO:0007669"/>
    <property type="project" value="InterPro"/>
</dbReference>
<dbReference type="SMART" id="SM00504">
    <property type="entry name" value="Ubox"/>
    <property type="match status" value="1"/>
</dbReference>
<evidence type="ECO:0000256" key="5">
    <source>
        <dbReference type="ARBA" id="ARBA00022723"/>
    </source>
</evidence>
<dbReference type="SUPFAM" id="SSF57850">
    <property type="entry name" value="RING/U-box"/>
    <property type="match status" value="1"/>
</dbReference>
<dbReference type="Pfam" id="PF04564">
    <property type="entry name" value="U-box"/>
    <property type="match status" value="1"/>
</dbReference>
<dbReference type="InterPro" id="IPR013083">
    <property type="entry name" value="Znf_RING/FYVE/PHD"/>
</dbReference>
<name>Q22GY2_TETTS</name>
<evidence type="ECO:0000256" key="6">
    <source>
        <dbReference type="ARBA" id="ARBA00022771"/>
    </source>
</evidence>
<evidence type="ECO:0000259" key="12">
    <source>
        <dbReference type="SMART" id="SM00504"/>
    </source>
</evidence>
<evidence type="ECO:0000256" key="2">
    <source>
        <dbReference type="ARBA" id="ARBA00004718"/>
    </source>
</evidence>
<dbReference type="GO" id="GO:0004842">
    <property type="term" value="F:ubiquitin-protein transferase activity"/>
    <property type="evidence" value="ECO:0007669"/>
    <property type="project" value="InterPro"/>
</dbReference>
<keyword evidence="9" id="KW-0539">Nucleus</keyword>
<dbReference type="GeneID" id="7823648"/>
<dbReference type="AlphaFoldDB" id="Q22GY2"/>
<evidence type="ECO:0000256" key="4">
    <source>
        <dbReference type="ARBA" id="ARBA00022679"/>
    </source>
</evidence>
<keyword evidence="14" id="KW-1185">Reference proteome</keyword>
<dbReference type="Proteomes" id="UP000009168">
    <property type="component" value="Unassembled WGS sequence"/>
</dbReference>
<dbReference type="OrthoDB" id="26899at2759"/>
<dbReference type="CDD" id="cd16651">
    <property type="entry name" value="SPL-RING_NSE2"/>
    <property type="match status" value="1"/>
</dbReference>
<dbReference type="OMA" id="TIFGMKA"/>
<reference evidence="14" key="1">
    <citation type="journal article" date="2006" name="PLoS Biol.">
        <title>Macronuclear genome sequence of the ciliate Tetrahymena thermophila, a model eukaryote.</title>
        <authorList>
            <person name="Eisen J.A."/>
            <person name="Coyne R.S."/>
            <person name="Wu M."/>
            <person name="Wu D."/>
            <person name="Thiagarajan M."/>
            <person name="Wortman J.R."/>
            <person name="Badger J.H."/>
            <person name="Ren Q."/>
            <person name="Amedeo P."/>
            <person name="Jones K.M."/>
            <person name="Tallon L.J."/>
            <person name="Delcher A.L."/>
            <person name="Salzberg S.L."/>
            <person name="Silva J.C."/>
            <person name="Haas B.J."/>
            <person name="Majoros W.H."/>
            <person name="Farzad M."/>
            <person name="Carlton J.M."/>
            <person name="Smith R.K. Jr."/>
            <person name="Garg J."/>
            <person name="Pearlman R.E."/>
            <person name="Karrer K.M."/>
            <person name="Sun L."/>
            <person name="Manning G."/>
            <person name="Elde N.C."/>
            <person name="Turkewitz A.P."/>
            <person name="Asai D.J."/>
            <person name="Wilkes D.E."/>
            <person name="Wang Y."/>
            <person name="Cai H."/>
            <person name="Collins K."/>
            <person name="Stewart B.A."/>
            <person name="Lee S.R."/>
            <person name="Wilamowska K."/>
            <person name="Weinberg Z."/>
            <person name="Ruzzo W.L."/>
            <person name="Wloga D."/>
            <person name="Gaertig J."/>
            <person name="Frankel J."/>
            <person name="Tsao C.-C."/>
            <person name="Gorovsky M.A."/>
            <person name="Keeling P.J."/>
            <person name="Waller R.F."/>
            <person name="Patron N.J."/>
            <person name="Cherry J.M."/>
            <person name="Stover N.A."/>
            <person name="Krieger C.J."/>
            <person name="del Toro C."/>
            <person name="Ryder H.F."/>
            <person name="Williamson S.C."/>
            <person name="Barbeau R.A."/>
            <person name="Hamilton E.P."/>
            <person name="Orias E."/>
        </authorList>
    </citation>
    <scope>NUCLEOTIDE SEQUENCE [LARGE SCALE GENOMIC DNA]</scope>
    <source>
        <strain evidence="14">SB210</strain>
    </source>
</reference>
<dbReference type="STRING" id="312017.Q22GY2"/>
<keyword evidence="6" id="KW-0863">Zinc-finger</keyword>
<gene>
    <name evidence="13" type="ORF">TTHERM_00655700</name>
</gene>
<comment type="pathway">
    <text evidence="2">Protein modification; protein sumoylation.</text>
</comment>
<protein>
    <submittedName>
        <fullName evidence="13">Zinc finger, C3HC4 type (RING finger) protein</fullName>
    </submittedName>
</protein>
<keyword evidence="7" id="KW-0833">Ubl conjugation pathway</keyword>
<dbReference type="KEGG" id="tet:TTHERM_00655700"/>
<dbReference type="GO" id="GO:0016925">
    <property type="term" value="P:protein sumoylation"/>
    <property type="evidence" value="ECO:0007669"/>
    <property type="project" value="TreeGrafter"/>
</dbReference>
<feature type="region of interest" description="Disordered" evidence="10">
    <location>
        <begin position="39"/>
        <end position="70"/>
    </location>
</feature>
<dbReference type="InterPro" id="IPR004181">
    <property type="entry name" value="Znf_MIZ"/>
</dbReference>
<dbReference type="PANTHER" id="PTHR21330">
    <property type="entry name" value="E3 SUMO-PROTEIN LIGASE NSE2"/>
    <property type="match status" value="1"/>
</dbReference>
<organism evidence="13 14">
    <name type="scientific">Tetrahymena thermophila (strain SB210)</name>
    <dbReference type="NCBI Taxonomy" id="312017"/>
    <lineage>
        <taxon>Eukaryota</taxon>
        <taxon>Sar</taxon>
        <taxon>Alveolata</taxon>
        <taxon>Ciliophora</taxon>
        <taxon>Intramacronucleata</taxon>
        <taxon>Oligohymenophorea</taxon>
        <taxon>Hymenostomatida</taxon>
        <taxon>Tetrahymenina</taxon>
        <taxon>Tetrahymenidae</taxon>
        <taxon>Tetrahymena</taxon>
    </lineage>
</organism>
<feature type="transmembrane region" description="Helical" evidence="11">
    <location>
        <begin position="12"/>
        <end position="32"/>
    </location>
</feature>
<evidence type="ECO:0000256" key="3">
    <source>
        <dbReference type="ARBA" id="ARBA00008212"/>
    </source>
</evidence>
<dbReference type="EMBL" id="GG662502">
    <property type="protein sequence ID" value="EAR84542.1"/>
    <property type="molecule type" value="Genomic_DNA"/>
</dbReference>
<dbReference type="HOGENOM" id="CLU_1800339_0_0_1"/>
<dbReference type="InterPro" id="IPR003613">
    <property type="entry name" value="Ubox_domain"/>
</dbReference>
<keyword evidence="5" id="KW-0479">Metal-binding</keyword>
<evidence type="ECO:0000313" key="14">
    <source>
        <dbReference type="Proteomes" id="UP000009168"/>
    </source>
</evidence>
<keyword evidence="4" id="KW-0808">Transferase</keyword>
<keyword evidence="8" id="KW-0862">Zinc</keyword>
<evidence type="ECO:0000256" key="11">
    <source>
        <dbReference type="SAM" id="Phobius"/>
    </source>
</evidence>
<feature type="domain" description="U-box" evidence="12">
    <location>
        <begin position="75"/>
        <end position="138"/>
    </location>
</feature>
<dbReference type="GO" id="GO:0016567">
    <property type="term" value="P:protein ubiquitination"/>
    <property type="evidence" value="ECO:0007669"/>
    <property type="project" value="InterPro"/>
</dbReference>
<comment type="similarity">
    <text evidence="3">Belongs to the NSE2 family.</text>
</comment>
<dbReference type="eggNOG" id="ENOG502R30J">
    <property type="taxonomic scope" value="Eukaryota"/>
</dbReference>
<dbReference type="GO" id="GO:0005634">
    <property type="term" value="C:nucleus"/>
    <property type="evidence" value="ECO:0007669"/>
    <property type="project" value="UniProtKB-SubCell"/>
</dbReference>
<dbReference type="InParanoid" id="Q22GY2"/>
<keyword evidence="11" id="KW-0812">Transmembrane</keyword>
<comment type="subcellular location">
    <subcellularLocation>
        <location evidence="1">Nucleus</location>
    </subcellularLocation>
</comment>
<dbReference type="Gene3D" id="3.30.40.10">
    <property type="entry name" value="Zinc/RING finger domain, C3HC4 (zinc finger)"/>
    <property type="match status" value="1"/>
</dbReference>
<sequence length="144" mass="16086">MAESKKKSSQTGVGILAGLAGVAIGAIGAFLYKELKDDKKTDNGNGQKAPQNVEIKNKNDKNTNQTEDQDQYNENLFCPISFVPMTDPYILKNCGHSFQKETIDQCLQKKLECPLCRKQCQKEDLVPNFSLKSLVQDMIKNQSK</sequence>